<proteinExistence type="predicted"/>
<evidence type="ECO:0000313" key="3">
    <source>
        <dbReference type="EMBL" id="GFS80969.1"/>
    </source>
</evidence>
<dbReference type="Proteomes" id="UP000887013">
    <property type="component" value="Unassembled WGS sequence"/>
</dbReference>
<feature type="non-terminal residue" evidence="3">
    <location>
        <position position="1"/>
    </location>
</feature>
<protein>
    <submittedName>
        <fullName evidence="3">Fatty-acid amide hydrolase 2-B</fullName>
    </submittedName>
</protein>
<dbReference type="Pfam" id="PF01425">
    <property type="entry name" value="Amidase"/>
    <property type="match status" value="1"/>
</dbReference>
<sequence length="109" mass="11500">YINSGGCQCFANERANNDAHCVALFRKAGAIFTTTTNVPEIGLNMETFNYMNGRTNNPYDTNRLCGGSSGGEASLIAAGGSVIGLGNDILGSLRNPAHFNGIYSHKSTH</sequence>
<accession>A0A8X6MW79</accession>
<dbReference type="InterPro" id="IPR023631">
    <property type="entry name" value="Amidase_dom"/>
</dbReference>
<organism evidence="3 4">
    <name type="scientific">Nephila pilipes</name>
    <name type="common">Giant wood spider</name>
    <name type="synonym">Nephila maculata</name>
    <dbReference type="NCBI Taxonomy" id="299642"/>
    <lineage>
        <taxon>Eukaryota</taxon>
        <taxon>Metazoa</taxon>
        <taxon>Ecdysozoa</taxon>
        <taxon>Arthropoda</taxon>
        <taxon>Chelicerata</taxon>
        <taxon>Arachnida</taxon>
        <taxon>Araneae</taxon>
        <taxon>Araneomorphae</taxon>
        <taxon>Entelegynae</taxon>
        <taxon>Araneoidea</taxon>
        <taxon>Nephilidae</taxon>
        <taxon>Nephila</taxon>
    </lineage>
</organism>
<dbReference type="InterPro" id="IPR036928">
    <property type="entry name" value="AS_sf"/>
</dbReference>
<evidence type="ECO:0000313" key="4">
    <source>
        <dbReference type="Proteomes" id="UP000887013"/>
    </source>
</evidence>
<dbReference type="PANTHER" id="PTHR43372">
    <property type="entry name" value="FATTY-ACID AMIDE HYDROLASE"/>
    <property type="match status" value="1"/>
</dbReference>
<dbReference type="OrthoDB" id="6433976at2759"/>
<keyword evidence="3" id="KW-0378">Hydrolase</keyword>
<dbReference type="EMBL" id="BMAW01002923">
    <property type="protein sequence ID" value="GFS80969.1"/>
    <property type="molecule type" value="Genomic_DNA"/>
</dbReference>
<name>A0A8X6MW79_NEPPI</name>
<dbReference type="SUPFAM" id="SSF75304">
    <property type="entry name" value="Amidase signature (AS) enzymes"/>
    <property type="match status" value="1"/>
</dbReference>
<evidence type="ECO:0000313" key="2">
    <source>
        <dbReference type="EMBL" id="GFS71561.1"/>
    </source>
</evidence>
<dbReference type="InterPro" id="IPR052739">
    <property type="entry name" value="FAAH2"/>
</dbReference>
<dbReference type="EMBL" id="BMAW01095742">
    <property type="protein sequence ID" value="GFS71561.1"/>
    <property type="molecule type" value="Genomic_DNA"/>
</dbReference>
<dbReference type="GO" id="GO:0012505">
    <property type="term" value="C:endomembrane system"/>
    <property type="evidence" value="ECO:0007669"/>
    <property type="project" value="TreeGrafter"/>
</dbReference>
<evidence type="ECO:0000259" key="1">
    <source>
        <dbReference type="Pfam" id="PF01425"/>
    </source>
</evidence>
<feature type="non-terminal residue" evidence="3">
    <location>
        <position position="109"/>
    </location>
</feature>
<comment type="caution">
    <text evidence="3">The sequence shown here is derived from an EMBL/GenBank/DDBJ whole genome shotgun (WGS) entry which is preliminary data.</text>
</comment>
<keyword evidence="4" id="KW-1185">Reference proteome</keyword>
<dbReference type="AlphaFoldDB" id="A0A8X6MW79"/>
<dbReference type="Gene3D" id="3.90.1300.10">
    <property type="entry name" value="Amidase signature (AS) domain"/>
    <property type="match status" value="1"/>
</dbReference>
<dbReference type="PANTHER" id="PTHR43372:SF1">
    <property type="entry name" value="LD38433P"/>
    <property type="match status" value="1"/>
</dbReference>
<reference evidence="3" key="1">
    <citation type="submission" date="2020-08" db="EMBL/GenBank/DDBJ databases">
        <title>Multicomponent nature underlies the extraordinary mechanical properties of spider dragline silk.</title>
        <authorList>
            <person name="Kono N."/>
            <person name="Nakamura H."/>
            <person name="Mori M."/>
            <person name="Yoshida Y."/>
            <person name="Ohtoshi R."/>
            <person name="Malay A.D."/>
            <person name="Moran D.A.P."/>
            <person name="Tomita M."/>
            <person name="Numata K."/>
            <person name="Arakawa K."/>
        </authorList>
    </citation>
    <scope>NUCLEOTIDE SEQUENCE</scope>
</reference>
<feature type="domain" description="Amidase" evidence="1">
    <location>
        <begin position="4"/>
        <end position="109"/>
    </location>
</feature>
<dbReference type="GO" id="GO:0016787">
    <property type="term" value="F:hydrolase activity"/>
    <property type="evidence" value="ECO:0007669"/>
    <property type="project" value="UniProtKB-KW"/>
</dbReference>
<gene>
    <name evidence="3" type="primary">faah2b</name>
    <name evidence="3" type="ORF">NPIL_37791</name>
    <name evidence="2" type="ORF">NPIL_72591</name>
</gene>